<dbReference type="Gene3D" id="3.40.50.1820">
    <property type="entry name" value="alpha/beta hydrolase"/>
    <property type="match status" value="1"/>
</dbReference>
<dbReference type="OrthoDB" id="408631at2759"/>
<dbReference type="AlphaFoldDB" id="A0A5C5G673"/>
<gene>
    <name evidence="5" type="ORF">DMC30DRAFT_345622</name>
</gene>
<dbReference type="InterPro" id="IPR002018">
    <property type="entry name" value="CarbesteraseB"/>
</dbReference>
<evidence type="ECO:0000313" key="5">
    <source>
        <dbReference type="EMBL" id="TNY24613.1"/>
    </source>
</evidence>
<organism evidence="5 6">
    <name type="scientific">Rhodotorula diobovata</name>
    <dbReference type="NCBI Taxonomy" id="5288"/>
    <lineage>
        <taxon>Eukaryota</taxon>
        <taxon>Fungi</taxon>
        <taxon>Dikarya</taxon>
        <taxon>Basidiomycota</taxon>
        <taxon>Pucciniomycotina</taxon>
        <taxon>Microbotryomycetes</taxon>
        <taxon>Sporidiobolales</taxon>
        <taxon>Sporidiobolaceae</taxon>
        <taxon>Rhodotorula</taxon>
    </lineage>
</organism>
<dbReference type="EC" id="3.1.1.-" evidence="3"/>
<accession>A0A5C5G673</accession>
<proteinExistence type="inferred from homology"/>
<comment type="caution">
    <text evidence="5">The sequence shown here is derived from an EMBL/GenBank/DDBJ whole genome shotgun (WGS) entry which is preliminary data.</text>
</comment>
<evidence type="ECO:0000256" key="3">
    <source>
        <dbReference type="RuleBase" id="RU361235"/>
    </source>
</evidence>
<dbReference type="Pfam" id="PF00135">
    <property type="entry name" value="COesterase"/>
    <property type="match status" value="1"/>
</dbReference>
<feature type="domain" description="Carboxylesterase type B" evidence="4">
    <location>
        <begin position="35"/>
        <end position="537"/>
    </location>
</feature>
<keyword evidence="6" id="KW-1185">Reference proteome</keyword>
<evidence type="ECO:0000313" key="6">
    <source>
        <dbReference type="Proteomes" id="UP000311382"/>
    </source>
</evidence>
<dbReference type="InterPro" id="IPR050309">
    <property type="entry name" value="Type-B_Carboxylest/Lipase"/>
</dbReference>
<reference evidence="5 6" key="1">
    <citation type="submission" date="2019-03" db="EMBL/GenBank/DDBJ databases">
        <title>Rhodosporidium diobovatum UCD-FST 08-225 genome sequencing, assembly, and annotation.</title>
        <authorList>
            <person name="Fakankun I.U."/>
            <person name="Fristensky B."/>
            <person name="Levin D.B."/>
        </authorList>
    </citation>
    <scope>NUCLEOTIDE SEQUENCE [LARGE SCALE GENOMIC DNA]</scope>
    <source>
        <strain evidence="5 6">UCD-FST 08-225</strain>
    </source>
</reference>
<dbReference type="EMBL" id="SOZI01000002">
    <property type="protein sequence ID" value="TNY24613.1"/>
    <property type="molecule type" value="Genomic_DNA"/>
</dbReference>
<protein>
    <recommendedName>
        <fullName evidence="3">Carboxylic ester hydrolase</fullName>
        <ecNumber evidence="3">3.1.1.-</ecNumber>
    </recommendedName>
</protein>
<dbReference type="SUPFAM" id="SSF53474">
    <property type="entry name" value="alpha/beta-Hydrolases"/>
    <property type="match status" value="1"/>
</dbReference>
<dbReference type="InterPro" id="IPR029058">
    <property type="entry name" value="AB_hydrolase_fold"/>
</dbReference>
<dbReference type="STRING" id="5288.A0A5C5G673"/>
<dbReference type="PANTHER" id="PTHR11559">
    <property type="entry name" value="CARBOXYLESTERASE"/>
    <property type="match status" value="1"/>
</dbReference>
<comment type="similarity">
    <text evidence="1 3">Belongs to the type-B carboxylesterase/lipase family.</text>
</comment>
<dbReference type="InterPro" id="IPR019826">
    <property type="entry name" value="Carboxylesterase_B_AS"/>
</dbReference>
<name>A0A5C5G673_9BASI</name>
<sequence length="577" mass="61379">MLHGLASLASLAAALQVASALPTLSPRTNPSEPPPVVDVGYARYQGALNETAGVYTWRGIRYASAARFQAPRTPDKDSSGSVLNATEYGAICWQASVGANTTEGLPQNRTVDNETQPESEDCLFLDVLAPAGSCEGADLPVAVYIHGGGYAAGDAAAGTEFEAFARHVGEGVVIIRIQYRLGPFGFLAGKAIKDNGVLNAGFLDQQFALQWVQRHVSKFGGNPEHVTIWGESAGAGSVLNHVIANGGNTVKALGLKKPLFKGALVSSVFVPLQVEGTSDWAEKLYDQLVSTTNCTGQDSSYACLESLDESTLAAAGYKDSASFPYGFWEYVPVIDGTFLTDRASVLLKKGKKNLNGEVFLGTQNTDEGFGFTDPTLLNSETTDKSALASQFDSVLAGLFPLLTTEQRKSVADQYPISEAPTSPSGTNNITFDRISTVIAESTFVCPTYWSAEAFGSSAHKGIFNYGPATHAFDTSYYIGRVWDGKKSVSSVQSFTGALGGFVKAFDPNKNPASSSVNPFWPTFDTGKQLMFDTEVDENTLSPADPEVVKTSSLTSYGTSQRAKCDFWRGSISKNAGL</sequence>
<dbReference type="PROSITE" id="PS00941">
    <property type="entry name" value="CARBOXYLESTERASE_B_2"/>
    <property type="match status" value="1"/>
</dbReference>
<feature type="signal peptide" evidence="3">
    <location>
        <begin position="1"/>
        <end position="20"/>
    </location>
</feature>
<dbReference type="Proteomes" id="UP000311382">
    <property type="component" value="Unassembled WGS sequence"/>
</dbReference>
<dbReference type="InterPro" id="IPR019819">
    <property type="entry name" value="Carboxylesterase_B_CS"/>
</dbReference>
<feature type="chain" id="PRO_5023159054" description="Carboxylic ester hydrolase" evidence="3">
    <location>
        <begin position="21"/>
        <end position="577"/>
    </location>
</feature>
<keyword evidence="3" id="KW-0732">Signal</keyword>
<dbReference type="PROSITE" id="PS00122">
    <property type="entry name" value="CARBOXYLESTERASE_B_1"/>
    <property type="match status" value="1"/>
</dbReference>
<keyword evidence="2 3" id="KW-0378">Hydrolase</keyword>
<evidence type="ECO:0000256" key="1">
    <source>
        <dbReference type="ARBA" id="ARBA00005964"/>
    </source>
</evidence>
<evidence type="ECO:0000259" key="4">
    <source>
        <dbReference type="Pfam" id="PF00135"/>
    </source>
</evidence>
<dbReference type="GO" id="GO:0016787">
    <property type="term" value="F:hydrolase activity"/>
    <property type="evidence" value="ECO:0007669"/>
    <property type="project" value="UniProtKB-KW"/>
</dbReference>
<evidence type="ECO:0000256" key="2">
    <source>
        <dbReference type="ARBA" id="ARBA00022801"/>
    </source>
</evidence>